<reference evidence="8" key="1">
    <citation type="journal article" date="2023" name="IMA Fungus">
        <title>Comparative genomic study of the Penicillium genus elucidates a diverse pangenome and 15 lateral gene transfer events.</title>
        <authorList>
            <person name="Petersen C."/>
            <person name="Sorensen T."/>
            <person name="Nielsen M.R."/>
            <person name="Sondergaard T.E."/>
            <person name="Sorensen J.L."/>
            <person name="Fitzpatrick D.A."/>
            <person name="Frisvad J.C."/>
            <person name="Nielsen K.L."/>
        </authorList>
    </citation>
    <scope>NUCLEOTIDE SEQUENCE</scope>
    <source>
        <strain evidence="8">IBT 17514</strain>
    </source>
</reference>
<name>A0AAD6MZ51_9EURO</name>
<dbReference type="PANTHER" id="PTHR46072:SF10">
    <property type="entry name" value="ACETAMIDASE"/>
    <property type="match status" value="1"/>
</dbReference>
<gene>
    <name evidence="8" type="ORF">N7493_002838</name>
</gene>
<comment type="catalytic activity">
    <reaction evidence="1">
        <text>a monocarboxylic acid amide + H2O = a monocarboxylate + NH4(+)</text>
        <dbReference type="Rhea" id="RHEA:12020"/>
        <dbReference type="ChEBI" id="CHEBI:15377"/>
        <dbReference type="ChEBI" id="CHEBI:28938"/>
        <dbReference type="ChEBI" id="CHEBI:35757"/>
        <dbReference type="ChEBI" id="CHEBI:83628"/>
        <dbReference type="EC" id="3.5.1.4"/>
    </reaction>
</comment>
<dbReference type="InterPro" id="IPR023631">
    <property type="entry name" value="Amidase_dom"/>
</dbReference>
<dbReference type="InterPro" id="IPR036928">
    <property type="entry name" value="AS_sf"/>
</dbReference>
<feature type="domain" description="Amidase" evidence="7">
    <location>
        <begin position="65"/>
        <end position="152"/>
    </location>
</feature>
<dbReference type="Pfam" id="PF01425">
    <property type="entry name" value="Amidase"/>
    <property type="match status" value="2"/>
</dbReference>
<feature type="binding site" evidence="6">
    <location>
        <begin position="233"/>
        <end position="236"/>
    </location>
    <ligand>
        <name>substrate</name>
    </ligand>
</feature>
<protein>
    <recommendedName>
        <fullName evidence="3">amidase</fullName>
        <ecNumber evidence="3">3.5.1.4</ecNumber>
    </recommendedName>
</protein>
<evidence type="ECO:0000313" key="8">
    <source>
        <dbReference type="EMBL" id="KAJ5734052.1"/>
    </source>
</evidence>
<dbReference type="AlphaFoldDB" id="A0AAD6MZ51"/>
<evidence type="ECO:0000313" key="9">
    <source>
        <dbReference type="Proteomes" id="UP001215712"/>
    </source>
</evidence>
<feature type="active site" description="Charge relay system" evidence="5">
    <location>
        <position position="213"/>
    </location>
</feature>
<feature type="domain" description="Amidase" evidence="7">
    <location>
        <begin position="171"/>
        <end position="574"/>
    </location>
</feature>
<comment type="similarity">
    <text evidence="2">Belongs to the amidase family.</text>
</comment>
<evidence type="ECO:0000256" key="1">
    <source>
        <dbReference type="ARBA" id="ARBA00001311"/>
    </source>
</evidence>
<comment type="caution">
    <text evidence="8">The sequence shown here is derived from an EMBL/GenBank/DDBJ whole genome shotgun (WGS) entry which is preliminary data.</text>
</comment>
<feature type="active site" description="Acyl-ester intermediate" evidence="5">
    <location>
        <position position="236"/>
    </location>
</feature>
<dbReference type="EMBL" id="JAQJAN010000003">
    <property type="protein sequence ID" value="KAJ5734052.1"/>
    <property type="molecule type" value="Genomic_DNA"/>
</dbReference>
<evidence type="ECO:0000256" key="3">
    <source>
        <dbReference type="ARBA" id="ARBA00012922"/>
    </source>
</evidence>
<dbReference type="GO" id="GO:0004040">
    <property type="term" value="F:amidase activity"/>
    <property type="evidence" value="ECO:0007669"/>
    <property type="project" value="UniProtKB-EC"/>
</dbReference>
<evidence type="ECO:0000256" key="5">
    <source>
        <dbReference type="PIRSR" id="PIRSR001221-1"/>
    </source>
</evidence>
<feature type="binding site" evidence="6">
    <location>
        <position position="187"/>
    </location>
    <ligand>
        <name>substrate</name>
    </ligand>
</feature>
<evidence type="ECO:0000256" key="2">
    <source>
        <dbReference type="ARBA" id="ARBA00009199"/>
    </source>
</evidence>
<sequence length="604" mass="66462">MLPPFDYLTYRRIRSQKQAERDRRFSTLPHPYLLGITKADKEIINQPIEQLVEDIQTSKTSALTVLRTYGKVAVRAQKRTNCITELLLPEAESWLESEVNLKGPLAGIPVSVKDSLQVKGFDTTLGYSSLAGQPFTEDGAMIRLLKDAGKCPVPVPVPALQCRPGSVETKSHAGAVPYAKTALPITLLSFESANGLWGPCLNPHGLRYSPGGSTGGEGALLAQGGRIGIGSDVAGSVRVPAAWSGIYSLRCSTGRWPKAGVSTSMAGQEGIPSVFSPMARTLNDLTYFTRAMIGMQPWKYDHTVHPIVWRDELEVEAQSKPLRIGLMSNDGVIPPTPAIERALATTVAALTEAGHTVTEITTPNGADPFTGLNLASQLLNSDGCHHFNVPIRSFEPSDPGAAQLTRIAHLPRPLRYLYYLYVRYIKRDSILATLIRDFGPKSSAQLWPLVAQREAFRAIWHNWWNAEPQQFDFILSPANATPALPHKAMHDAMSSCGYTFLWNLLDYSAGVMPVGHVEVDRDSLDGPYRKVLRRLGSDHAVARGAWKHYDAIQMAGLPTAVQIVGRRWQEEQVLGYMSVVEQALEQYRDPKTGESSRYTLLEID</sequence>
<evidence type="ECO:0000259" key="7">
    <source>
        <dbReference type="Pfam" id="PF01425"/>
    </source>
</evidence>
<dbReference type="PANTHER" id="PTHR46072">
    <property type="entry name" value="AMIDASE-RELATED-RELATED"/>
    <property type="match status" value="1"/>
</dbReference>
<organism evidence="8 9">
    <name type="scientific">Penicillium malachiteum</name>
    <dbReference type="NCBI Taxonomy" id="1324776"/>
    <lineage>
        <taxon>Eukaryota</taxon>
        <taxon>Fungi</taxon>
        <taxon>Dikarya</taxon>
        <taxon>Ascomycota</taxon>
        <taxon>Pezizomycotina</taxon>
        <taxon>Eurotiomycetes</taxon>
        <taxon>Eurotiomycetidae</taxon>
        <taxon>Eurotiales</taxon>
        <taxon>Aspergillaceae</taxon>
        <taxon>Penicillium</taxon>
    </lineage>
</organism>
<dbReference type="FunFam" id="3.90.1300.10:FF:000003">
    <property type="entry name" value="Amidase signature enzyme"/>
    <property type="match status" value="1"/>
</dbReference>
<feature type="active site" description="Charge relay system" evidence="5">
    <location>
        <position position="113"/>
    </location>
</feature>
<dbReference type="EC" id="3.5.1.4" evidence="3"/>
<keyword evidence="4" id="KW-0378">Hydrolase</keyword>
<dbReference type="Proteomes" id="UP001215712">
    <property type="component" value="Unassembled WGS sequence"/>
</dbReference>
<accession>A0AAD6MZ51</accession>
<evidence type="ECO:0000256" key="6">
    <source>
        <dbReference type="PIRSR" id="PIRSR001221-2"/>
    </source>
</evidence>
<dbReference type="PIRSF" id="PIRSF001221">
    <property type="entry name" value="Amidase_fungi"/>
    <property type="match status" value="1"/>
</dbReference>
<evidence type="ECO:0000256" key="4">
    <source>
        <dbReference type="ARBA" id="ARBA00022801"/>
    </source>
</evidence>
<reference evidence="8" key="2">
    <citation type="submission" date="2023-01" db="EMBL/GenBank/DDBJ databases">
        <authorList>
            <person name="Petersen C."/>
        </authorList>
    </citation>
    <scope>NUCLEOTIDE SEQUENCE</scope>
    <source>
        <strain evidence="8">IBT 17514</strain>
    </source>
</reference>
<dbReference type="SUPFAM" id="SSF75304">
    <property type="entry name" value="Amidase signature (AS) enzymes"/>
    <property type="match status" value="2"/>
</dbReference>
<proteinExistence type="inferred from homology"/>
<dbReference type="Gene3D" id="3.90.1300.10">
    <property type="entry name" value="Amidase signature (AS) domain"/>
    <property type="match status" value="2"/>
</dbReference>
<keyword evidence="9" id="KW-1185">Reference proteome</keyword>
<feature type="binding site" evidence="6">
    <location>
        <position position="213"/>
    </location>
    <ligand>
        <name>substrate</name>
    </ligand>
</feature>